<dbReference type="EMBL" id="SMTL01000003">
    <property type="protein sequence ID" value="TDK35352.1"/>
    <property type="molecule type" value="Genomic_DNA"/>
</dbReference>
<evidence type="ECO:0000256" key="1">
    <source>
        <dbReference type="ARBA" id="ARBA00022603"/>
    </source>
</evidence>
<dbReference type="PANTHER" id="PTHR43861">
    <property type="entry name" value="TRANS-ACONITATE 2-METHYLTRANSFERASE-RELATED"/>
    <property type="match status" value="1"/>
</dbReference>
<dbReference type="SUPFAM" id="SSF53335">
    <property type="entry name" value="S-adenosyl-L-methionine-dependent methyltransferases"/>
    <property type="match status" value="1"/>
</dbReference>
<evidence type="ECO:0000313" key="5">
    <source>
        <dbReference type="Proteomes" id="UP000295238"/>
    </source>
</evidence>
<dbReference type="InterPro" id="IPR029063">
    <property type="entry name" value="SAM-dependent_MTases_sf"/>
</dbReference>
<evidence type="ECO:0000259" key="3">
    <source>
        <dbReference type="Pfam" id="PF13649"/>
    </source>
</evidence>
<dbReference type="Pfam" id="PF13649">
    <property type="entry name" value="Methyltransf_25"/>
    <property type="match status" value="1"/>
</dbReference>
<dbReference type="OrthoDB" id="9804312at2"/>
<feature type="domain" description="Methyltransferase" evidence="3">
    <location>
        <begin position="44"/>
        <end position="132"/>
    </location>
</feature>
<organism evidence="4 5">
    <name type="scientific">Rhizobium deserti</name>
    <dbReference type="NCBI Taxonomy" id="2547961"/>
    <lineage>
        <taxon>Bacteria</taxon>
        <taxon>Pseudomonadati</taxon>
        <taxon>Pseudomonadota</taxon>
        <taxon>Alphaproteobacteria</taxon>
        <taxon>Hyphomicrobiales</taxon>
        <taxon>Rhizobiaceae</taxon>
        <taxon>Rhizobium/Agrobacterium group</taxon>
        <taxon>Rhizobium</taxon>
    </lineage>
</organism>
<dbReference type="AlphaFoldDB" id="A0A4R5UHL8"/>
<accession>A0A4R5UHL8</accession>
<dbReference type="Proteomes" id="UP000295238">
    <property type="component" value="Unassembled WGS sequence"/>
</dbReference>
<proteinExistence type="predicted"/>
<dbReference type="Gene3D" id="3.40.50.150">
    <property type="entry name" value="Vaccinia Virus protein VP39"/>
    <property type="match status" value="1"/>
</dbReference>
<dbReference type="GO" id="GO:0008168">
    <property type="term" value="F:methyltransferase activity"/>
    <property type="evidence" value="ECO:0007669"/>
    <property type="project" value="UniProtKB-KW"/>
</dbReference>
<evidence type="ECO:0000313" key="4">
    <source>
        <dbReference type="EMBL" id="TDK35352.1"/>
    </source>
</evidence>
<keyword evidence="5" id="KW-1185">Reference proteome</keyword>
<dbReference type="InterPro" id="IPR041698">
    <property type="entry name" value="Methyltransf_25"/>
</dbReference>
<evidence type="ECO:0000256" key="2">
    <source>
        <dbReference type="ARBA" id="ARBA00022679"/>
    </source>
</evidence>
<gene>
    <name evidence="4" type="ORF">E2F50_13985</name>
</gene>
<dbReference type="GO" id="GO:0032259">
    <property type="term" value="P:methylation"/>
    <property type="evidence" value="ECO:0007669"/>
    <property type="project" value="UniProtKB-KW"/>
</dbReference>
<dbReference type="CDD" id="cd02440">
    <property type="entry name" value="AdoMet_MTases"/>
    <property type="match status" value="1"/>
</dbReference>
<sequence>MAAADDPTRRFYATNAVTYTDFTLKPSALRLERFLALLPEHAEILELGCGNGRDSAFMIERGYHVSPTDGTPEMATEASRRLGIRVDVLGFEDIAYDMAFDGIWANACLLHVPRSQLGLILFKIHAALRSGGVFYASYKAGTDEGVDTLGRYYNFPSENWLRTTYESLAWASFEMRQTRGGEGYDNQPTEWLHVTAVKA</sequence>
<name>A0A4R5UHL8_9HYPH</name>
<keyword evidence="1 4" id="KW-0489">Methyltransferase</keyword>
<reference evidence="4 5" key="1">
    <citation type="submission" date="2019-03" db="EMBL/GenBank/DDBJ databases">
        <title>Rhizobium sp. nov., an bacterium isolated from biocrust in Mu Us Desert.</title>
        <authorList>
            <person name="Lixiong L."/>
        </authorList>
    </citation>
    <scope>NUCLEOTIDE SEQUENCE [LARGE SCALE GENOMIC DNA]</scope>
    <source>
        <strain evidence="4 5">SPY-1</strain>
    </source>
</reference>
<protein>
    <submittedName>
        <fullName evidence="4">Class I SAM-dependent methyltransferase</fullName>
    </submittedName>
</protein>
<keyword evidence="2 4" id="KW-0808">Transferase</keyword>
<dbReference type="PANTHER" id="PTHR43861:SF1">
    <property type="entry name" value="TRANS-ACONITATE 2-METHYLTRANSFERASE"/>
    <property type="match status" value="1"/>
</dbReference>
<dbReference type="RefSeq" id="WP_133316774.1">
    <property type="nucleotide sequence ID" value="NZ_SMTL01000003.1"/>
</dbReference>
<comment type="caution">
    <text evidence="4">The sequence shown here is derived from an EMBL/GenBank/DDBJ whole genome shotgun (WGS) entry which is preliminary data.</text>
</comment>